<sequence>MKNSRFFWIGLFVLLFSGLFVAVDFYLPRPELVKITGTDVKRMDRKFNEGAMDRIKGINENDRIDVGKTRDVRFIYAETIDGGTRVYRNEDTGWAFPWYFKFDSGSVASKASALSNRGAGDAQRYAVVRTYGWRIEVLSMFPNVITIRESDHAAFTFPIAKTIAYLLLVGLALLLFRWTARFRRTLSDGVEELAETASDMMDGAGAAMDRAADSFKSATDRQSKPSPKATVDPERFFKK</sequence>
<protein>
    <submittedName>
        <fullName evidence="3">Uncharacterized protein DUF1523</fullName>
    </submittedName>
</protein>
<keyword evidence="4" id="KW-1185">Reference proteome</keyword>
<dbReference type="OrthoDB" id="5354324at2"/>
<keyword evidence="2" id="KW-1133">Transmembrane helix</keyword>
<evidence type="ECO:0000256" key="2">
    <source>
        <dbReference type="SAM" id="Phobius"/>
    </source>
</evidence>
<comment type="caution">
    <text evidence="3">The sequence shown here is derived from an EMBL/GenBank/DDBJ whole genome shotgun (WGS) entry which is preliminary data.</text>
</comment>
<dbReference type="AlphaFoldDB" id="A0A3D9HXF3"/>
<evidence type="ECO:0000313" key="3">
    <source>
        <dbReference type="EMBL" id="RED54177.1"/>
    </source>
</evidence>
<feature type="transmembrane region" description="Helical" evidence="2">
    <location>
        <begin position="155"/>
        <end position="176"/>
    </location>
</feature>
<dbReference type="Pfam" id="PF07509">
    <property type="entry name" value="DUF1523"/>
    <property type="match status" value="1"/>
</dbReference>
<feature type="compositionally biased region" description="Basic and acidic residues" evidence="1">
    <location>
        <begin position="210"/>
        <end position="223"/>
    </location>
</feature>
<feature type="region of interest" description="Disordered" evidence="1">
    <location>
        <begin position="210"/>
        <end position="239"/>
    </location>
</feature>
<proteinExistence type="predicted"/>
<reference evidence="3 4" key="1">
    <citation type="submission" date="2018-07" db="EMBL/GenBank/DDBJ databases">
        <title>Genomic Encyclopedia of Type Strains, Phase III (KMG-III): the genomes of soil and plant-associated and newly described type strains.</title>
        <authorList>
            <person name="Whitman W."/>
        </authorList>
    </citation>
    <scope>NUCLEOTIDE SEQUENCE [LARGE SCALE GENOMIC DNA]</scope>
    <source>
        <strain evidence="3 4">CECT 8488</strain>
    </source>
</reference>
<name>A0A3D9HXF3_9PROT</name>
<accession>A0A3D9HXF3</accession>
<dbReference type="Proteomes" id="UP000256845">
    <property type="component" value="Unassembled WGS sequence"/>
</dbReference>
<dbReference type="InterPro" id="IPR011088">
    <property type="entry name" value="Phage_phiNM3_A0EWY4"/>
</dbReference>
<evidence type="ECO:0000313" key="4">
    <source>
        <dbReference type="Proteomes" id="UP000256845"/>
    </source>
</evidence>
<gene>
    <name evidence="3" type="ORF">DFP90_101980</name>
</gene>
<keyword evidence="2" id="KW-0472">Membrane</keyword>
<keyword evidence="2" id="KW-0812">Transmembrane</keyword>
<dbReference type="RefSeq" id="WP_115935249.1">
    <property type="nucleotide sequence ID" value="NZ_QRDW01000001.1"/>
</dbReference>
<organism evidence="3 4">
    <name type="scientific">Aestuariispira insulae</name>
    <dbReference type="NCBI Taxonomy" id="1461337"/>
    <lineage>
        <taxon>Bacteria</taxon>
        <taxon>Pseudomonadati</taxon>
        <taxon>Pseudomonadota</taxon>
        <taxon>Alphaproteobacteria</taxon>
        <taxon>Rhodospirillales</taxon>
        <taxon>Kiloniellaceae</taxon>
        <taxon>Aestuariispira</taxon>
    </lineage>
</organism>
<dbReference type="EMBL" id="QRDW01000001">
    <property type="protein sequence ID" value="RED54177.1"/>
    <property type="molecule type" value="Genomic_DNA"/>
</dbReference>
<evidence type="ECO:0000256" key="1">
    <source>
        <dbReference type="SAM" id="MobiDB-lite"/>
    </source>
</evidence>